<keyword evidence="2" id="KW-1185">Reference proteome</keyword>
<evidence type="ECO:0000313" key="1">
    <source>
        <dbReference type="EMBL" id="PAU96551.1"/>
    </source>
</evidence>
<protein>
    <submittedName>
        <fullName evidence="1">Esterase</fullName>
    </submittedName>
</protein>
<dbReference type="Proteomes" id="UP000218023">
    <property type="component" value="Unassembled WGS sequence"/>
</dbReference>
<dbReference type="AlphaFoldDB" id="A0A2A2GGB7"/>
<accession>A0A2A2GGB7</accession>
<dbReference type="Pfam" id="PF05990">
    <property type="entry name" value="DUF900"/>
    <property type="match status" value="1"/>
</dbReference>
<dbReference type="Gene3D" id="3.40.50.1820">
    <property type="entry name" value="alpha/beta hydrolase"/>
    <property type="match status" value="1"/>
</dbReference>
<dbReference type="PANTHER" id="PTHR36513">
    <property type="entry name" value="ABC TRANSMEMBRANE TYPE-1 DOMAIN-CONTAINING PROTEIN"/>
    <property type="match status" value="1"/>
</dbReference>
<reference evidence="1 2" key="1">
    <citation type="submission" date="2017-09" db="EMBL/GenBank/DDBJ databases">
        <title>Paracoccus alkalisoli sp. nov., isolated from saline alkaline soil.</title>
        <authorList>
            <person name="Dong X."/>
            <person name="Zhang G."/>
        </authorList>
    </citation>
    <scope>NUCLEOTIDE SEQUENCE [LARGE SCALE GENOMIC DNA]</scope>
    <source>
        <strain evidence="1 2">WN007</strain>
    </source>
</reference>
<dbReference type="InterPro" id="IPR014586">
    <property type="entry name" value="UCP033909"/>
</dbReference>
<dbReference type="InterPro" id="IPR010297">
    <property type="entry name" value="DUF900_hydrolase"/>
</dbReference>
<dbReference type="OrthoDB" id="9797755at2"/>
<proteinExistence type="predicted"/>
<evidence type="ECO:0000313" key="2">
    <source>
        <dbReference type="Proteomes" id="UP000218023"/>
    </source>
</evidence>
<dbReference type="InterPro" id="IPR029058">
    <property type="entry name" value="AB_hydrolase_fold"/>
</dbReference>
<name>A0A2A2GGB7_9RHOB</name>
<dbReference type="EMBL" id="NSJZ01000013">
    <property type="protein sequence ID" value="PAU96551.1"/>
    <property type="molecule type" value="Genomic_DNA"/>
</dbReference>
<dbReference type="SUPFAM" id="SSF53474">
    <property type="entry name" value="alpha/beta-Hydrolases"/>
    <property type="match status" value="1"/>
</dbReference>
<gene>
    <name evidence="1" type="ORF">CK240_13140</name>
</gene>
<comment type="caution">
    <text evidence="1">The sequence shown here is derived from an EMBL/GenBank/DDBJ whole genome shotgun (WGS) entry which is preliminary data.</text>
</comment>
<sequence length="389" mass="42193">MLALLGACAPRPQGLMRPVVAAEATEQGRSVDLLVATNRQVVADPDVRYGNRRDPHLHLTAVSVAMPKGRPEGTVQWPRTTPPQPQTDFHVTRLQTLTTVAQGRGWMRQHRRGGHVLLFVHGYNTTYGEAVYRFAQITADSGVEAAPVLFTWPSSGSLLGYNYDRESTLFSRTALEQTLRLLANDPSINQITILAHSMGSFLAMEALRQMSIRSGPLNPKIQNVILASPDIDIQVFARQFTEIVGPRPRFTIFVAQDDRALLLSRLIAGRVDRVGDINPAEEPYVSGLARAGIVAIDLTRIDDTGGSHHSRFADSPEIVQIIGRRLAEGQQLTTSDIERGGFVMVAAGALHTVGAVVTAPVAVLEAGSRPVPDISGTLAADPDALRTER</sequence>
<organism evidence="1 2">
    <name type="scientific">Paracoccus salipaludis</name>
    <dbReference type="NCBI Taxonomy" id="2032623"/>
    <lineage>
        <taxon>Bacteria</taxon>
        <taxon>Pseudomonadati</taxon>
        <taxon>Pseudomonadota</taxon>
        <taxon>Alphaproteobacteria</taxon>
        <taxon>Rhodobacterales</taxon>
        <taxon>Paracoccaceae</taxon>
        <taxon>Paracoccus</taxon>
    </lineage>
</organism>
<dbReference type="PIRSF" id="PIRSF033909">
    <property type="entry name" value="UCP033909"/>
    <property type="match status" value="1"/>
</dbReference>
<dbReference type="PANTHER" id="PTHR36513:SF1">
    <property type="entry name" value="TRANSMEMBRANE PROTEIN"/>
    <property type="match status" value="1"/>
</dbReference>